<keyword evidence="4" id="KW-0812">Transmembrane</keyword>
<evidence type="ECO:0000256" key="1">
    <source>
        <dbReference type="ARBA" id="ARBA00022448"/>
    </source>
</evidence>
<keyword evidence="4" id="KW-0472">Membrane</keyword>
<keyword evidence="4" id="KW-1133">Transmembrane helix</keyword>
<dbReference type="PANTHER" id="PTHR10117:SF80">
    <property type="entry name" value="TRANSIENT-RECEPTOR-POTENTIAL-LIKE PROTEIN"/>
    <property type="match status" value="1"/>
</dbReference>
<comment type="caution">
    <text evidence="5">The sequence shown here is derived from an EMBL/GenBank/DDBJ whole genome shotgun (WGS) entry which is preliminary data.</text>
</comment>
<keyword evidence="2" id="KW-0406">Ion transport</keyword>
<dbReference type="PANTHER" id="PTHR10117">
    <property type="entry name" value="TRANSIENT RECEPTOR POTENTIAL CHANNEL"/>
    <property type="match status" value="1"/>
</dbReference>
<dbReference type="GO" id="GO:0005886">
    <property type="term" value="C:plasma membrane"/>
    <property type="evidence" value="ECO:0007669"/>
    <property type="project" value="TreeGrafter"/>
</dbReference>
<keyword evidence="6" id="KW-1185">Reference proteome</keyword>
<reference evidence="5" key="1">
    <citation type="submission" date="2020-08" db="EMBL/GenBank/DDBJ databases">
        <title>Multicomponent nature underlies the extraordinary mechanical properties of spider dragline silk.</title>
        <authorList>
            <person name="Kono N."/>
            <person name="Nakamura H."/>
            <person name="Mori M."/>
            <person name="Yoshida Y."/>
            <person name="Ohtoshi R."/>
            <person name="Malay A.D."/>
            <person name="Moran D.A.P."/>
            <person name="Tomita M."/>
            <person name="Numata K."/>
            <person name="Arakawa K."/>
        </authorList>
    </citation>
    <scope>NUCLEOTIDE SEQUENCE</scope>
</reference>
<gene>
    <name evidence="5" type="primary">trp-1</name>
    <name evidence="5" type="ORF">NPIL_40871</name>
</gene>
<dbReference type="GO" id="GO:0015279">
    <property type="term" value="F:store-operated calcium channel activity"/>
    <property type="evidence" value="ECO:0007669"/>
    <property type="project" value="TreeGrafter"/>
</dbReference>
<evidence type="ECO:0000256" key="3">
    <source>
        <dbReference type="ARBA" id="ARBA00023303"/>
    </source>
</evidence>
<dbReference type="EMBL" id="BMAW01065407">
    <property type="protein sequence ID" value="GFT50293.1"/>
    <property type="molecule type" value="Genomic_DNA"/>
</dbReference>
<dbReference type="Proteomes" id="UP000887013">
    <property type="component" value="Unassembled WGS sequence"/>
</dbReference>
<evidence type="ECO:0000313" key="5">
    <source>
        <dbReference type="EMBL" id="GFT50293.1"/>
    </source>
</evidence>
<dbReference type="GO" id="GO:0070679">
    <property type="term" value="F:inositol 1,4,5 trisphosphate binding"/>
    <property type="evidence" value="ECO:0007669"/>
    <property type="project" value="TreeGrafter"/>
</dbReference>
<protein>
    <submittedName>
        <fullName evidence="5">Transient-receptor-potential-like protein</fullName>
    </submittedName>
</protein>
<keyword evidence="3" id="KW-0407">Ion channel</keyword>
<evidence type="ECO:0000256" key="4">
    <source>
        <dbReference type="SAM" id="Phobius"/>
    </source>
</evidence>
<sequence length="328" mass="38008">MAYNNGFNSSVDVRMTTEWIGNTFATLFWSLFGISSPKSTDLVEDDFFIETVGQGLFMSYHVTAIVVLINMLIAMMTKSFQVIEDHADREWKFARSKLWMGYFDEGSTLPPPFNLIISPKAICYFLMSSKRMVFKFCLHLANICRKQHLDSVMPENQNASYLGNPPAIECNRRNPHLGFNFRPSDINYQEVMKRLVSRYIHQTKKQLRQDGVNEDDLLEIKQDISSLRYELREDRKRETARNTGQIDSIKRDIIRSLRGNQAWMPSQEVPSPISSVGLLTPVEFDSLKQELVSCLREEMRVLLSKDSYQFEPPVGNSELYQTHLYTQL</sequence>
<dbReference type="GO" id="GO:0007338">
    <property type="term" value="P:single fertilization"/>
    <property type="evidence" value="ECO:0007669"/>
    <property type="project" value="TreeGrafter"/>
</dbReference>
<dbReference type="GO" id="GO:0034703">
    <property type="term" value="C:cation channel complex"/>
    <property type="evidence" value="ECO:0007669"/>
    <property type="project" value="TreeGrafter"/>
</dbReference>
<accession>A0A8X6TVC8</accession>
<feature type="transmembrane region" description="Helical" evidence="4">
    <location>
        <begin position="57"/>
        <end position="76"/>
    </location>
</feature>
<dbReference type="InterPro" id="IPR002153">
    <property type="entry name" value="TRPC_channel"/>
</dbReference>
<organism evidence="5 6">
    <name type="scientific">Nephila pilipes</name>
    <name type="common">Giant wood spider</name>
    <name type="synonym">Nephila maculata</name>
    <dbReference type="NCBI Taxonomy" id="299642"/>
    <lineage>
        <taxon>Eukaryota</taxon>
        <taxon>Metazoa</taxon>
        <taxon>Ecdysozoa</taxon>
        <taxon>Arthropoda</taxon>
        <taxon>Chelicerata</taxon>
        <taxon>Arachnida</taxon>
        <taxon>Araneae</taxon>
        <taxon>Araneomorphae</taxon>
        <taxon>Entelegynae</taxon>
        <taxon>Araneoidea</taxon>
        <taxon>Nephilidae</taxon>
        <taxon>Nephila</taxon>
    </lineage>
</organism>
<dbReference type="GO" id="GO:0051480">
    <property type="term" value="P:regulation of cytosolic calcium ion concentration"/>
    <property type="evidence" value="ECO:0007669"/>
    <property type="project" value="TreeGrafter"/>
</dbReference>
<dbReference type="AlphaFoldDB" id="A0A8X6TVC8"/>
<dbReference type="PRINTS" id="PR01097">
    <property type="entry name" value="TRNSRECEPTRP"/>
</dbReference>
<proteinExistence type="predicted"/>
<dbReference type="OrthoDB" id="6421124at2759"/>
<evidence type="ECO:0000313" key="6">
    <source>
        <dbReference type="Proteomes" id="UP000887013"/>
    </source>
</evidence>
<evidence type="ECO:0000256" key="2">
    <source>
        <dbReference type="ARBA" id="ARBA00023065"/>
    </source>
</evidence>
<keyword evidence="1" id="KW-0813">Transport</keyword>
<feature type="transmembrane region" description="Helical" evidence="4">
    <location>
        <begin position="19"/>
        <end position="37"/>
    </location>
</feature>
<name>A0A8X6TVC8_NEPPI</name>